<organism evidence="1 2">
    <name type="scientific">Arthrobotrys flagrans</name>
    <name type="common">Nematode-trapping fungus</name>
    <name type="synonym">Trichothecium flagrans</name>
    <dbReference type="NCBI Taxonomy" id="97331"/>
    <lineage>
        <taxon>Eukaryota</taxon>
        <taxon>Fungi</taxon>
        <taxon>Dikarya</taxon>
        <taxon>Ascomycota</taxon>
        <taxon>Pezizomycotina</taxon>
        <taxon>Orbiliomycetes</taxon>
        <taxon>Orbiliales</taxon>
        <taxon>Orbiliaceae</taxon>
        <taxon>Arthrobotrys</taxon>
    </lineage>
</organism>
<accession>A0A437A9L2</accession>
<gene>
    <name evidence="1" type="ORF">DFL_002117</name>
</gene>
<dbReference type="RefSeq" id="XP_067493458.1">
    <property type="nucleotide sequence ID" value="XM_067630857.1"/>
</dbReference>
<dbReference type="Proteomes" id="UP000283090">
    <property type="component" value="Unassembled WGS sequence"/>
</dbReference>
<dbReference type="VEuPathDB" id="FungiDB:DFL_002117"/>
<protein>
    <submittedName>
        <fullName evidence="1">Uncharacterized protein</fullName>
    </submittedName>
</protein>
<proteinExistence type="predicted"/>
<name>A0A437A9L2_ARTFL</name>
<dbReference type="EMBL" id="SAEB01000003">
    <property type="protein sequence ID" value="RVD87914.1"/>
    <property type="molecule type" value="Genomic_DNA"/>
</dbReference>
<dbReference type="AlphaFoldDB" id="A0A437A9L2"/>
<dbReference type="OrthoDB" id="5403892at2759"/>
<evidence type="ECO:0000313" key="2">
    <source>
        <dbReference type="Proteomes" id="UP000283090"/>
    </source>
</evidence>
<sequence>MKTQNSVLVASLATPFFETASALPAAAKAKTAYTTVPVTTTYVDHCPGDDQHFDQIKGNRCNGYFGLLQKTQRTPQSCWLYNKPFTNYPPECDQSCFATVKGVTTPSYPKSKVFDILGGVSTQNGRTKAGDTFAGSVDTCAKYYLSLSNCQLYMYNEIEFQDGYNCHAYSSDWMAGSSLAGAGGYEV</sequence>
<evidence type="ECO:0000313" key="1">
    <source>
        <dbReference type="EMBL" id="RVD87914.1"/>
    </source>
</evidence>
<reference evidence="1 2" key="1">
    <citation type="submission" date="2019-01" db="EMBL/GenBank/DDBJ databases">
        <title>Intercellular communication is required for trap formation in the nematode-trapping fungus Duddingtonia flagrans.</title>
        <authorList>
            <person name="Youssar L."/>
            <person name="Wernet V."/>
            <person name="Hensel N."/>
            <person name="Hildebrandt H.-G."/>
            <person name="Fischer R."/>
        </authorList>
    </citation>
    <scope>NUCLEOTIDE SEQUENCE [LARGE SCALE GENOMIC DNA]</scope>
    <source>
        <strain evidence="1 2">CBS H-5679</strain>
    </source>
</reference>
<comment type="caution">
    <text evidence="1">The sequence shown here is derived from an EMBL/GenBank/DDBJ whole genome shotgun (WGS) entry which is preliminary data.</text>
</comment>
<dbReference type="GeneID" id="93584428"/>
<keyword evidence="2" id="KW-1185">Reference proteome</keyword>